<name>A0A5B7DLI4_PORTR</name>
<dbReference type="EMBL" id="VSRR010001039">
    <property type="protein sequence ID" value="MPC21987.1"/>
    <property type="molecule type" value="Genomic_DNA"/>
</dbReference>
<sequence length="67" mass="7435">MPHTQMLTGVSHNVFGKEQMVTRLPNVTCSPLMSSHLPCVQLRVVEQDGVHGGVEGDHNSLWPQLHH</sequence>
<reference evidence="1 2" key="1">
    <citation type="submission" date="2019-05" db="EMBL/GenBank/DDBJ databases">
        <title>Another draft genome of Portunus trituberculatus and its Hox gene families provides insights of decapod evolution.</title>
        <authorList>
            <person name="Jeong J.-H."/>
            <person name="Song I."/>
            <person name="Kim S."/>
            <person name="Choi T."/>
            <person name="Kim D."/>
            <person name="Ryu S."/>
            <person name="Kim W."/>
        </authorList>
    </citation>
    <scope>NUCLEOTIDE SEQUENCE [LARGE SCALE GENOMIC DNA]</scope>
    <source>
        <tissue evidence="1">Muscle</tissue>
    </source>
</reference>
<evidence type="ECO:0000313" key="1">
    <source>
        <dbReference type="EMBL" id="MPC21987.1"/>
    </source>
</evidence>
<gene>
    <name evidence="1" type="ORF">E2C01_014991</name>
</gene>
<protein>
    <submittedName>
        <fullName evidence="1">Uncharacterized protein</fullName>
    </submittedName>
</protein>
<proteinExistence type="predicted"/>
<accession>A0A5B7DLI4</accession>
<comment type="caution">
    <text evidence="1">The sequence shown here is derived from an EMBL/GenBank/DDBJ whole genome shotgun (WGS) entry which is preliminary data.</text>
</comment>
<evidence type="ECO:0000313" key="2">
    <source>
        <dbReference type="Proteomes" id="UP000324222"/>
    </source>
</evidence>
<dbReference type="Proteomes" id="UP000324222">
    <property type="component" value="Unassembled WGS sequence"/>
</dbReference>
<dbReference type="AlphaFoldDB" id="A0A5B7DLI4"/>
<organism evidence="1 2">
    <name type="scientific">Portunus trituberculatus</name>
    <name type="common">Swimming crab</name>
    <name type="synonym">Neptunus trituberculatus</name>
    <dbReference type="NCBI Taxonomy" id="210409"/>
    <lineage>
        <taxon>Eukaryota</taxon>
        <taxon>Metazoa</taxon>
        <taxon>Ecdysozoa</taxon>
        <taxon>Arthropoda</taxon>
        <taxon>Crustacea</taxon>
        <taxon>Multicrustacea</taxon>
        <taxon>Malacostraca</taxon>
        <taxon>Eumalacostraca</taxon>
        <taxon>Eucarida</taxon>
        <taxon>Decapoda</taxon>
        <taxon>Pleocyemata</taxon>
        <taxon>Brachyura</taxon>
        <taxon>Eubrachyura</taxon>
        <taxon>Portunoidea</taxon>
        <taxon>Portunidae</taxon>
        <taxon>Portuninae</taxon>
        <taxon>Portunus</taxon>
    </lineage>
</organism>
<keyword evidence="2" id="KW-1185">Reference proteome</keyword>